<feature type="domain" description="Fibronectin type-III" evidence="1">
    <location>
        <begin position="248"/>
        <end position="342"/>
    </location>
</feature>
<sequence length="495" mass="53776">MKRLFKIGISIYFVFSIILLGQITTFADEVKPMFEYNFDNDSGTTVIDSGSKRQNGTAKGTEISKLITGYDGTGYARHFEKAKKQFIKFGPLSINHDARSIRLKVRSNGIPASVQSECILSTTNTNDQLCSFVKINGDKCPNPEDAGKIEFNILLNAASCKSPVNICDGKWHDILYTFDLKTQKLYIDDMENPVVTIDGDYYPRSSYTENRITLGSYSQDSNNGGFFEGDLDNIQIYSTAIIPESSIPVTSPNLTALSGDTKIDLTWDAVNKATGYTVKRATSAGGPYTTIVSDLTETSYTDTNVTNGTTYYYIVSAVNNGKEVTNSNEVSAAPNAATTPPATEAKLKVVLEVSEALRLSVDDNLNINTQMVWSSSVETVATVNEKGVVTAVAPGNTVITVKSVDGSYTDYINVLVVENADDYRLAIDLKVGDTARLTADDFTNTANVTWAPMDSSIANVTSKGKVTALSKGLVLITAKDNEGNIIGRVYVRVRE</sequence>
<dbReference type="Gene3D" id="2.60.40.10">
    <property type="entry name" value="Immunoglobulins"/>
    <property type="match status" value="1"/>
</dbReference>
<dbReference type="Pfam" id="PF02368">
    <property type="entry name" value="Big_2"/>
    <property type="match status" value="2"/>
</dbReference>
<name>A0ABQ5M1K3_9FIRM</name>
<dbReference type="InterPro" id="IPR036116">
    <property type="entry name" value="FN3_sf"/>
</dbReference>
<dbReference type="CDD" id="cd00063">
    <property type="entry name" value="FN3"/>
    <property type="match status" value="1"/>
</dbReference>
<dbReference type="PROSITE" id="PS50853">
    <property type="entry name" value="FN3"/>
    <property type="match status" value="1"/>
</dbReference>
<dbReference type="Gene3D" id="2.60.40.1080">
    <property type="match status" value="2"/>
</dbReference>
<dbReference type="SUPFAM" id="SSF49265">
    <property type="entry name" value="Fibronectin type III"/>
    <property type="match status" value="1"/>
</dbReference>
<evidence type="ECO:0000259" key="1">
    <source>
        <dbReference type="PROSITE" id="PS50853"/>
    </source>
</evidence>
<dbReference type="SMART" id="SM00060">
    <property type="entry name" value="FN3"/>
    <property type="match status" value="1"/>
</dbReference>
<dbReference type="InterPro" id="IPR003961">
    <property type="entry name" value="FN3_dom"/>
</dbReference>
<gene>
    <name evidence="2" type="ORF">LAD12857_07510</name>
</gene>
<dbReference type="RefSeq" id="WP_346064662.1">
    <property type="nucleotide sequence ID" value="NZ_BRPJ01000012.1"/>
</dbReference>
<protein>
    <recommendedName>
        <fullName evidence="1">Fibronectin type-III domain-containing protein</fullName>
    </recommendedName>
</protein>
<dbReference type="Gene3D" id="2.60.120.200">
    <property type="match status" value="1"/>
</dbReference>
<dbReference type="InterPro" id="IPR013320">
    <property type="entry name" value="ConA-like_dom_sf"/>
</dbReference>
<evidence type="ECO:0000313" key="2">
    <source>
        <dbReference type="EMBL" id="GLB28828.1"/>
    </source>
</evidence>
<dbReference type="Proteomes" id="UP001419084">
    <property type="component" value="Unassembled WGS sequence"/>
</dbReference>
<organism evidence="2 3">
    <name type="scientific">Lacrimispora amygdalina</name>
    <dbReference type="NCBI Taxonomy" id="253257"/>
    <lineage>
        <taxon>Bacteria</taxon>
        <taxon>Bacillati</taxon>
        <taxon>Bacillota</taxon>
        <taxon>Clostridia</taxon>
        <taxon>Lachnospirales</taxon>
        <taxon>Lachnospiraceae</taxon>
        <taxon>Lacrimispora</taxon>
    </lineage>
</organism>
<dbReference type="InterPro" id="IPR013783">
    <property type="entry name" value="Ig-like_fold"/>
</dbReference>
<dbReference type="InterPro" id="IPR003343">
    <property type="entry name" value="Big_2"/>
</dbReference>
<evidence type="ECO:0000313" key="3">
    <source>
        <dbReference type="Proteomes" id="UP001419084"/>
    </source>
</evidence>
<dbReference type="EMBL" id="BRPJ01000012">
    <property type="protein sequence ID" value="GLB28828.1"/>
    <property type="molecule type" value="Genomic_DNA"/>
</dbReference>
<accession>A0ABQ5M1K3</accession>
<dbReference type="SMART" id="SM00635">
    <property type="entry name" value="BID_2"/>
    <property type="match status" value="2"/>
</dbReference>
<keyword evidence="3" id="KW-1185">Reference proteome</keyword>
<dbReference type="SUPFAM" id="SSF49373">
    <property type="entry name" value="Invasin/intimin cell-adhesion fragments"/>
    <property type="match status" value="2"/>
</dbReference>
<proteinExistence type="predicted"/>
<reference evidence="2 3" key="1">
    <citation type="journal article" date="2024" name="Int. J. Syst. Evol. Microbiol.">
        <title>Lacrimispora brassicae sp. nov. isolated from fermented cabbage, and proposal of Clostridium indicum Gundawar et al. 2019 and Clostridium methoxybenzovorans Mechichi et al. 1999 as heterotypic synonyms of Lacrimispora amygdalina (Parshina et al. 2003) Haas and Blanchard 2020 and Lacrimispora indolis (McClung and McCoy 1957) Haas and Blanchard 2020, respectively.</title>
        <authorList>
            <person name="Kobayashi H."/>
            <person name="Tanizawa Y."/>
            <person name="Sakamoto M."/>
            <person name="Ohkuma M."/>
            <person name="Tohno M."/>
        </authorList>
    </citation>
    <scope>NUCLEOTIDE SEQUENCE [LARGE SCALE GENOMIC DNA]</scope>
    <source>
        <strain evidence="2 3">DSM 12857</strain>
    </source>
</reference>
<dbReference type="InterPro" id="IPR008964">
    <property type="entry name" value="Invasin/intimin_cell_adhesion"/>
</dbReference>
<dbReference type="Pfam" id="PF13385">
    <property type="entry name" value="Laminin_G_3"/>
    <property type="match status" value="1"/>
</dbReference>
<dbReference type="SUPFAM" id="SSF49899">
    <property type="entry name" value="Concanavalin A-like lectins/glucanases"/>
    <property type="match status" value="1"/>
</dbReference>
<comment type="caution">
    <text evidence="2">The sequence shown here is derived from an EMBL/GenBank/DDBJ whole genome shotgun (WGS) entry which is preliminary data.</text>
</comment>